<feature type="repeat" description="PPR" evidence="2">
    <location>
        <begin position="263"/>
        <end position="297"/>
    </location>
</feature>
<dbReference type="GO" id="GO:0031930">
    <property type="term" value="P:mitochondria-nucleus signaling pathway"/>
    <property type="evidence" value="ECO:0007669"/>
    <property type="project" value="TreeGrafter"/>
</dbReference>
<dbReference type="NCBIfam" id="TIGR00756">
    <property type="entry name" value="PPR"/>
    <property type="match status" value="6"/>
</dbReference>
<dbReference type="PROSITE" id="PS51375">
    <property type="entry name" value="PPR"/>
    <property type="match status" value="8"/>
</dbReference>
<protein>
    <submittedName>
        <fullName evidence="4">14575_t:CDS:1</fullName>
    </submittedName>
</protein>
<dbReference type="InterPro" id="IPR002885">
    <property type="entry name" value="PPR_rpt"/>
</dbReference>
<evidence type="ECO:0000256" key="3">
    <source>
        <dbReference type="SAM" id="MobiDB-lite"/>
    </source>
</evidence>
<dbReference type="PANTHER" id="PTHR47936">
    <property type="entry name" value="PPR_LONG DOMAIN-CONTAINING PROTEIN"/>
    <property type="match status" value="1"/>
</dbReference>
<name>A0A9N9FSK7_FUNMO</name>
<dbReference type="Pfam" id="PF01535">
    <property type="entry name" value="PPR"/>
    <property type="match status" value="1"/>
</dbReference>
<feature type="repeat" description="PPR" evidence="2">
    <location>
        <begin position="465"/>
        <end position="499"/>
    </location>
</feature>
<feature type="repeat" description="PPR" evidence="2">
    <location>
        <begin position="368"/>
        <end position="402"/>
    </location>
</feature>
<reference evidence="4" key="1">
    <citation type="submission" date="2021-06" db="EMBL/GenBank/DDBJ databases">
        <authorList>
            <person name="Kallberg Y."/>
            <person name="Tangrot J."/>
            <person name="Rosling A."/>
        </authorList>
    </citation>
    <scope>NUCLEOTIDE SEQUENCE</scope>
    <source>
        <strain evidence="4">87-6 pot B 2015</strain>
    </source>
</reference>
<dbReference type="InterPro" id="IPR011990">
    <property type="entry name" value="TPR-like_helical_dom_sf"/>
</dbReference>
<accession>A0A9N9FSK7</accession>
<dbReference type="PANTHER" id="PTHR47936:SF1">
    <property type="entry name" value="PENTATRICOPEPTIDE REPEAT-CONTAINING PROTEIN GUN1, CHLOROPLASTIC"/>
    <property type="match status" value="1"/>
</dbReference>
<evidence type="ECO:0000256" key="2">
    <source>
        <dbReference type="PROSITE-ProRule" id="PRU00708"/>
    </source>
</evidence>
<dbReference type="Proteomes" id="UP000789375">
    <property type="component" value="Unassembled WGS sequence"/>
</dbReference>
<dbReference type="EMBL" id="CAJVPP010001403">
    <property type="protein sequence ID" value="CAG8553393.1"/>
    <property type="molecule type" value="Genomic_DNA"/>
</dbReference>
<feature type="compositionally biased region" description="Basic and acidic residues" evidence="3">
    <location>
        <begin position="880"/>
        <end position="894"/>
    </location>
</feature>
<dbReference type="Pfam" id="PF13041">
    <property type="entry name" value="PPR_2"/>
    <property type="match status" value="1"/>
</dbReference>
<dbReference type="Pfam" id="PF13812">
    <property type="entry name" value="PPR_3"/>
    <property type="match status" value="2"/>
</dbReference>
<feature type="repeat" description="PPR" evidence="2">
    <location>
        <begin position="298"/>
        <end position="332"/>
    </location>
</feature>
<organism evidence="4 5">
    <name type="scientific">Funneliformis mosseae</name>
    <name type="common">Endomycorrhizal fungus</name>
    <name type="synonym">Glomus mosseae</name>
    <dbReference type="NCBI Taxonomy" id="27381"/>
    <lineage>
        <taxon>Eukaryota</taxon>
        <taxon>Fungi</taxon>
        <taxon>Fungi incertae sedis</taxon>
        <taxon>Mucoromycota</taxon>
        <taxon>Glomeromycotina</taxon>
        <taxon>Glomeromycetes</taxon>
        <taxon>Glomerales</taxon>
        <taxon>Glomeraceae</taxon>
        <taxon>Funneliformis</taxon>
    </lineage>
</organism>
<keyword evidence="1" id="KW-0677">Repeat</keyword>
<dbReference type="Gene3D" id="1.25.40.10">
    <property type="entry name" value="Tetratricopeptide repeat domain"/>
    <property type="match status" value="4"/>
</dbReference>
<feature type="repeat" description="PPR" evidence="2">
    <location>
        <begin position="228"/>
        <end position="262"/>
    </location>
</feature>
<feature type="repeat" description="PPR" evidence="2">
    <location>
        <begin position="611"/>
        <end position="645"/>
    </location>
</feature>
<sequence>MRDDVLSQQKRHSMNELRFQHTSVHRQQSLESNSLQVLIDHNKETLLKGQTRSDMNNRALDSNHEIFEKSNFIANESLDLSNNKEISGETNLIEENNLGKNTLDQNQQVLEKSISFANDETSAIISSLDHNKDIKSSNEFAEKIDNDEGSSYRPFIPTEGRDINDIWSDYNNLTQEQFKTMTIKDFNNILGSFKKFLIYSDVHDKLLVHGKMLSIFSDLEMKAKLKPDVSTYNILMSTALNLQDLSKLQNLFKIMKRQEIKPNTVSYNIMISGTIKLGHRPDAFKLYNEMVDLGIERSNITYSMLLSACARDSRFMDALSYHEKMLKEGIKPDVYNYNALLRVLMNNADRSKLIGIYDVMKKQGIKPTIVTYNYLIKGMNLRGEKEYAKKFLDDMKNEGINPSILILDSFGITGIEAIQKSGDQSGKCLDVIDYNTLLRGCVKKSEYHDAFEIFNLMRENKVTPNLATYTIIMGAYLQKNEIEFAMELFNRMKNDNVAPDSQVYTFMIDSLLNQGKTKQAFDLLSEMNNETSGKKDKIAFNKKEVIRLLGSASKLEGNDVIENLFREISRTPSQLTSGAFEKVLWRVAQGKDEERIEYYLEYMRKREIPIKNTTYEAIIDGFIQKKDINNSIYWYDRMVDKEFVPTGKIIFRMMQFFSNSKEIIRYWDDFFKYGIRPGKDDVNLIIDYCCSGKTNRDLVPKVFSQCRTMRFVPTNEILLKVMQFYSKRGKTMKVVEYLDLFYIFGIKPELDVISFILDFCCKLKNKRLISDILSQCSIMGFDGFSLYRTKRSNVETDSIDASLLHPGDAISSHENSLELIENWIYSKGKNKRKLNLEKIKRIRRILDLEEKVLLRHNKLDPIIRKNIQTWTPYSAAGASSKDDKDASVEKKVESDSFIDHESDIDSIIEKTFCEQSDEEIITSKD</sequence>
<evidence type="ECO:0000256" key="1">
    <source>
        <dbReference type="ARBA" id="ARBA00022737"/>
    </source>
</evidence>
<dbReference type="AlphaFoldDB" id="A0A9N9FSK7"/>
<feature type="repeat" description="PPR" evidence="2">
    <location>
        <begin position="430"/>
        <end position="464"/>
    </location>
</feature>
<feature type="repeat" description="PPR" evidence="2">
    <location>
        <begin position="333"/>
        <end position="367"/>
    </location>
</feature>
<keyword evidence="5" id="KW-1185">Reference proteome</keyword>
<proteinExistence type="predicted"/>
<feature type="region of interest" description="Disordered" evidence="3">
    <location>
        <begin position="875"/>
        <end position="894"/>
    </location>
</feature>
<evidence type="ECO:0000313" key="5">
    <source>
        <dbReference type="Proteomes" id="UP000789375"/>
    </source>
</evidence>
<gene>
    <name evidence="4" type="ORF">FMOSSE_LOCUS6585</name>
</gene>
<comment type="caution">
    <text evidence="4">The sequence shown here is derived from an EMBL/GenBank/DDBJ whole genome shotgun (WGS) entry which is preliminary data.</text>
</comment>
<evidence type="ECO:0000313" key="4">
    <source>
        <dbReference type="EMBL" id="CAG8553393.1"/>
    </source>
</evidence>